<dbReference type="PANTHER" id="PTHR48100">
    <property type="entry name" value="BROAD-SPECIFICITY PHOSPHATASE YOR283W-RELATED"/>
    <property type="match status" value="1"/>
</dbReference>
<evidence type="ECO:0000256" key="1">
    <source>
        <dbReference type="PIRSR" id="PIRSR613078-1"/>
    </source>
</evidence>
<evidence type="ECO:0000256" key="2">
    <source>
        <dbReference type="PIRSR" id="PIRSR613078-2"/>
    </source>
</evidence>
<sequence length="205" mass="23420">MTKIYLVRHGETTWNADARAQGSKDVALSERGRLQAQLLAKRMKNYHIDHIFSSDLIRAYETASIIAGGFQSEVNQIHGFREMSFGEWEGLTNDEIKQNYDTHFKIWRSQPHKAQIPGGEMLLDVQKRGLQALHQLVNQYEGQSILIVSHGTALKAILLGLLDIDLSYFYKIRQDNTCINLVEFRDYGPVVVTLNDTAHTENILY</sequence>
<dbReference type="InterPro" id="IPR013078">
    <property type="entry name" value="His_Pase_superF_clade-1"/>
</dbReference>
<comment type="caution">
    <text evidence="3">The sequence shown here is derived from an EMBL/GenBank/DDBJ whole genome shotgun (WGS) entry which is preliminary data.</text>
</comment>
<keyword evidence="3" id="KW-0413">Isomerase</keyword>
<dbReference type="PIRSF" id="PIRSF000709">
    <property type="entry name" value="6PFK_2-Ptase"/>
    <property type="match status" value="1"/>
</dbReference>
<organism evidence="3 4">
    <name type="scientific">Anaerosolibacter carboniphilus</name>
    <dbReference type="NCBI Taxonomy" id="1417629"/>
    <lineage>
        <taxon>Bacteria</taxon>
        <taxon>Bacillati</taxon>
        <taxon>Bacillota</taxon>
        <taxon>Clostridia</taxon>
        <taxon>Peptostreptococcales</taxon>
        <taxon>Thermotaleaceae</taxon>
        <taxon>Anaerosolibacter</taxon>
    </lineage>
</organism>
<accession>A0A841KWQ3</accession>
<feature type="binding site" evidence="2">
    <location>
        <position position="58"/>
    </location>
    <ligand>
        <name>substrate</name>
    </ligand>
</feature>
<dbReference type="InterPro" id="IPR001345">
    <property type="entry name" value="PG/BPGM_mutase_AS"/>
</dbReference>
<dbReference type="InterPro" id="IPR029033">
    <property type="entry name" value="His_PPase_superfam"/>
</dbReference>
<dbReference type="GO" id="GO:0004619">
    <property type="term" value="F:phosphoglycerate mutase activity"/>
    <property type="evidence" value="ECO:0007669"/>
    <property type="project" value="UniProtKB-EC"/>
</dbReference>
<dbReference type="Proteomes" id="UP000579281">
    <property type="component" value="Unassembled WGS sequence"/>
</dbReference>
<name>A0A841KWQ3_9FIRM</name>
<protein>
    <submittedName>
        <fullName evidence="3">Putative phosphoglycerate mutase</fullName>
        <ecNumber evidence="3">5.4.2.12</ecNumber>
    </submittedName>
</protein>
<evidence type="ECO:0000313" key="3">
    <source>
        <dbReference type="EMBL" id="MBB6216678.1"/>
    </source>
</evidence>
<proteinExistence type="predicted"/>
<dbReference type="RefSeq" id="WP_184311196.1">
    <property type="nucleotide sequence ID" value="NZ_JACHEN010000016.1"/>
</dbReference>
<dbReference type="InterPro" id="IPR050275">
    <property type="entry name" value="PGM_Phosphatase"/>
</dbReference>
<dbReference type="PROSITE" id="PS00175">
    <property type="entry name" value="PG_MUTASE"/>
    <property type="match status" value="1"/>
</dbReference>
<dbReference type="EMBL" id="JACHEN010000016">
    <property type="protein sequence ID" value="MBB6216678.1"/>
    <property type="molecule type" value="Genomic_DNA"/>
</dbReference>
<dbReference type="Gene3D" id="3.40.50.1240">
    <property type="entry name" value="Phosphoglycerate mutase-like"/>
    <property type="match status" value="1"/>
</dbReference>
<feature type="binding site" evidence="2">
    <location>
        <begin position="8"/>
        <end position="15"/>
    </location>
    <ligand>
        <name>substrate</name>
    </ligand>
</feature>
<feature type="active site" description="Proton donor/acceptor" evidence="1">
    <location>
        <position position="82"/>
    </location>
</feature>
<reference evidence="3 4" key="1">
    <citation type="submission" date="2020-08" db="EMBL/GenBank/DDBJ databases">
        <title>Genomic Encyclopedia of Type Strains, Phase IV (KMG-IV): sequencing the most valuable type-strain genomes for metagenomic binning, comparative biology and taxonomic classification.</title>
        <authorList>
            <person name="Goeker M."/>
        </authorList>
    </citation>
    <scope>NUCLEOTIDE SEQUENCE [LARGE SCALE GENOMIC DNA]</scope>
    <source>
        <strain evidence="3 4">DSM 103526</strain>
    </source>
</reference>
<evidence type="ECO:0000313" key="4">
    <source>
        <dbReference type="Proteomes" id="UP000579281"/>
    </source>
</evidence>
<dbReference type="GO" id="GO:0016791">
    <property type="term" value="F:phosphatase activity"/>
    <property type="evidence" value="ECO:0007669"/>
    <property type="project" value="TreeGrafter"/>
</dbReference>
<dbReference type="EC" id="5.4.2.12" evidence="3"/>
<dbReference type="Pfam" id="PF00300">
    <property type="entry name" value="His_Phos_1"/>
    <property type="match status" value="1"/>
</dbReference>
<dbReference type="AlphaFoldDB" id="A0A841KWQ3"/>
<keyword evidence="4" id="KW-1185">Reference proteome</keyword>
<dbReference type="CDD" id="cd07067">
    <property type="entry name" value="HP_PGM_like"/>
    <property type="match status" value="1"/>
</dbReference>
<feature type="active site" description="Tele-phosphohistidine intermediate" evidence="1">
    <location>
        <position position="9"/>
    </location>
</feature>
<gene>
    <name evidence="3" type="ORF">HNQ80_002782</name>
</gene>
<dbReference type="SMART" id="SM00855">
    <property type="entry name" value="PGAM"/>
    <property type="match status" value="1"/>
</dbReference>
<dbReference type="SUPFAM" id="SSF53254">
    <property type="entry name" value="Phosphoglycerate mutase-like"/>
    <property type="match status" value="1"/>
</dbReference>